<dbReference type="GO" id="GO:0006402">
    <property type="term" value="P:mRNA catabolic process"/>
    <property type="evidence" value="ECO:0007669"/>
    <property type="project" value="TreeGrafter"/>
</dbReference>
<dbReference type="GO" id="GO:0003677">
    <property type="term" value="F:DNA binding"/>
    <property type="evidence" value="ECO:0007669"/>
    <property type="project" value="InterPro"/>
</dbReference>
<comment type="caution">
    <text evidence="1">The sequence shown here is derived from an EMBL/GenBank/DDBJ whole genome shotgun (WGS) entry which is preliminary data.</text>
</comment>
<dbReference type="SUPFAM" id="SSF50118">
    <property type="entry name" value="Cell growth inhibitor/plasmid maintenance toxic component"/>
    <property type="match status" value="1"/>
</dbReference>
<dbReference type="PANTHER" id="PTHR33988">
    <property type="entry name" value="ENDORIBONUCLEASE MAZF-RELATED"/>
    <property type="match status" value="1"/>
</dbReference>
<dbReference type="GO" id="GO:0016787">
    <property type="term" value="F:hydrolase activity"/>
    <property type="evidence" value="ECO:0007669"/>
    <property type="project" value="UniProtKB-KW"/>
</dbReference>
<reference evidence="1 2" key="1">
    <citation type="submission" date="2020-08" db="EMBL/GenBank/DDBJ databases">
        <title>Genomic Encyclopedia of Type Strains, Phase IV (KMG-IV): sequencing the most valuable type-strain genomes for metagenomic binning, comparative biology and taxonomic classification.</title>
        <authorList>
            <person name="Goeker M."/>
        </authorList>
    </citation>
    <scope>NUCLEOTIDE SEQUENCE [LARGE SCALE GENOMIC DNA]</scope>
    <source>
        <strain evidence="1 2">DSM 29781</strain>
    </source>
</reference>
<gene>
    <name evidence="1" type="ORF">HNQ70_003199</name>
</gene>
<dbReference type="InterPro" id="IPR011067">
    <property type="entry name" value="Plasmid_toxin/cell-grow_inhib"/>
</dbReference>
<evidence type="ECO:0000313" key="2">
    <source>
        <dbReference type="Proteomes" id="UP000532440"/>
    </source>
</evidence>
<keyword evidence="2" id="KW-1185">Reference proteome</keyword>
<dbReference type="Gene3D" id="2.30.30.110">
    <property type="match status" value="1"/>
</dbReference>
<dbReference type="GO" id="GO:0004521">
    <property type="term" value="F:RNA endonuclease activity"/>
    <property type="evidence" value="ECO:0007669"/>
    <property type="project" value="TreeGrafter"/>
</dbReference>
<keyword evidence="1" id="KW-0378">Hydrolase</keyword>
<dbReference type="GO" id="GO:0016075">
    <property type="term" value="P:rRNA catabolic process"/>
    <property type="evidence" value="ECO:0007669"/>
    <property type="project" value="TreeGrafter"/>
</dbReference>
<dbReference type="InterPro" id="IPR003477">
    <property type="entry name" value="PemK-like"/>
</dbReference>
<accession>A0A7W8HKL9</accession>
<sequence length="130" mass="14445">MRRGDLVTVAVAVQGDYGKPRPAVVVQSDWLADTESTLLCLVTSEVRNAPLIRLTLEPSASNGLLRRSQVMVDKIVAVRRDRCSPRIGRLADDELISLDRMLALVLGLIDWRWRWCAARPKDNGPASPAR</sequence>
<dbReference type="RefSeq" id="WP_183969501.1">
    <property type="nucleotide sequence ID" value="NZ_BAABEW010000024.1"/>
</dbReference>
<dbReference type="EMBL" id="JACHGB010000006">
    <property type="protein sequence ID" value="MBB5273171.1"/>
    <property type="molecule type" value="Genomic_DNA"/>
</dbReference>
<name>A0A7W8HKL9_9BURK</name>
<dbReference type="Proteomes" id="UP000532440">
    <property type="component" value="Unassembled WGS sequence"/>
</dbReference>
<dbReference type="EC" id="3.1.-.-" evidence="1"/>
<protein>
    <submittedName>
        <fullName evidence="1">mRNA interferase MazF</fullName>
        <ecNumber evidence="1">3.1.-.-</ecNumber>
    </submittedName>
</protein>
<dbReference type="Pfam" id="PF02452">
    <property type="entry name" value="PemK_toxin"/>
    <property type="match status" value="1"/>
</dbReference>
<proteinExistence type="predicted"/>
<dbReference type="AlphaFoldDB" id="A0A7W8HKL9"/>
<organism evidence="1 2">
    <name type="scientific">Quisquiliibacterium transsilvanicum</name>
    <dbReference type="NCBI Taxonomy" id="1549638"/>
    <lineage>
        <taxon>Bacteria</taxon>
        <taxon>Pseudomonadati</taxon>
        <taxon>Pseudomonadota</taxon>
        <taxon>Betaproteobacteria</taxon>
        <taxon>Burkholderiales</taxon>
        <taxon>Burkholderiaceae</taxon>
        <taxon>Quisquiliibacterium</taxon>
    </lineage>
</organism>
<evidence type="ECO:0000313" key="1">
    <source>
        <dbReference type="EMBL" id="MBB5273171.1"/>
    </source>
</evidence>